<dbReference type="InterPro" id="IPR035093">
    <property type="entry name" value="RelE/ParE_toxin_dom_sf"/>
</dbReference>
<proteinExistence type="predicted"/>
<evidence type="ECO:0000313" key="2">
    <source>
        <dbReference type="Proteomes" id="UP000177171"/>
    </source>
</evidence>
<dbReference type="Proteomes" id="UP000177171">
    <property type="component" value="Unassembled WGS sequence"/>
</dbReference>
<reference evidence="1 2" key="1">
    <citation type="journal article" date="2016" name="Nat. Commun.">
        <title>Thousands of microbial genomes shed light on interconnected biogeochemical processes in an aquifer system.</title>
        <authorList>
            <person name="Anantharaman K."/>
            <person name="Brown C.T."/>
            <person name="Hug L.A."/>
            <person name="Sharon I."/>
            <person name="Castelle C.J."/>
            <person name="Probst A.J."/>
            <person name="Thomas B.C."/>
            <person name="Singh A."/>
            <person name="Wilkins M.J."/>
            <person name="Karaoz U."/>
            <person name="Brodie E.L."/>
            <person name="Williams K.H."/>
            <person name="Hubbard S.S."/>
            <person name="Banfield J.F."/>
        </authorList>
    </citation>
    <scope>NUCLEOTIDE SEQUENCE [LARGE SCALE GENOMIC DNA]</scope>
</reference>
<sequence>MKSRTTKQFEENYASLLKSLQKKTDKQLRFLLADLNHPSLHAKKYDESTDIWQARIDKKYRFYFKIDGNTYILIKIKTHKD</sequence>
<gene>
    <name evidence="1" type="ORF">A3G49_02825</name>
</gene>
<dbReference type="EMBL" id="MHQY01000013">
    <property type="protein sequence ID" value="OHA14150.1"/>
    <property type="molecule type" value="Genomic_DNA"/>
</dbReference>
<dbReference type="AlphaFoldDB" id="A0A1G2LR88"/>
<protein>
    <submittedName>
        <fullName evidence="1">Uncharacterized protein</fullName>
    </submittedName>
</protein>
<comment type="caution">
    <text evidence="1">The sequence shown here is derived from an EMBL/GenBank/DDBJ whole genome shotgun (WGS) entry which is preliminary data.</text>
</comment>
<accession>A0A1G2LR88</accession>
<dbReference type="SUPFAM" id="SSF143011">
    <property type="entry name" value="RelE-like"/>
    <property type="match status" value="1"/>
</dbReference>
<dbReference type="Gene3D" id="3.30.2310.20">
    <property type="entry name" value="RelE-like"/>
    <property type="match status" value="1"/>
</dbReference>
<evidence type="ECO:0000313" key="1">
    <source>
        <dbReference type="EMBL" id="OHA14150.1"/>
    </source>
</evidence>
<organism evidence="1 2">
    <name type="scientific">Candidatus Sungbacteria bacterium RIFCSPLOWO2_12_FULL_41_11</name>
    <dbReference type="NCBI Taxonomy" id="1802286"/>
    <lineage>
        <taxon>Bacteria</taxon>
        <taxon>Candidatus Sungiibacteriota</taxon>
    </lineage>
</organism>
<name>A0A1G2LR88_9BACT</name>